<proteinExistence type="predicted"/>
<feature type="transmembrane region" description="Helical" evidence="1">
    <location>
        <begin position="7"/>
        <end position="24"/>
    </location>
</feature>
<accession>A0ABS6EJA7</accession>
<keyword evidence="3" id="KW-1185">Reference proteome</keyword>
<dbReference type="RefSeq" id="WP_216439840.1">
    <property type="nucleotide sequence ID" value="NZ_JAHLQF010000003.1"/>
</dbReference>
<evidence type="ECO:0008006" key="4">
    <source>
        <dbReference type="Google" id="ProtNLM"/>
    </source>
</evidence>
<name>A0ABS6EJA7_9CLOT</name>
<reference evidence="2 3" key="1">
    <citation type="submission" date="2021-06" db="EMBL/GenBank/DDBJ databases">
        <authorList>
            <person name="Sun Q."/>
            <person name="Li D."/>
        </authorList>
    </citation>
    <scope>NUCLEOTIDE SEQUENCE [LARGE SCALE GENOMIC DNA]</scope>
    <source>
        <strain evidence="2 3">MSJ-11</strain>
    </source>
</reference>
<keyword evidence="1" id="KW-0812">Transmembrane</keyword>
<keyword evidence="1" id="KW-1133">Transmembrane helix</keyword>
<dbReference type="Proteomes" id="UP000726170">
    <property type="component" value="Unassembled WGS sequence"/>
</dbReference>
<gene>
    <name evidence="2" type="ORF">KQI86_13160</name>
</gene>
<evidence type="ECO:0000313" key="2">
    <source>
        <dbReference type="EMBL" id="MBU5485286.1"/>
    </source>
</evidence>
<feature type="transmembrane region" description="Helical" evidence="1">
    <location>
        <begin position="30"/>
        <end position="46"/>
    </location>
</feature>
<dbReference type="InterPro" id="IPR043727">
    <property type="entry name" value="Lmo0937-like"/>
</dbReference>
<organism evidence="2 3">
    <name type="scientific">Clostridium mobile</name>
    <dbReference type="NCBI Taxonomy" id="2841512"/>
    <lineage>
        <taxon>Bacteria</taxon>
        <taxon>Bacillati</taxon>
        <taxon>Bacillota</taxon>
        <taxon>Clostridia</taxon>
        <taxon>Eubacteriales</taxon>
        <taxon>Clostridiaceae</taxon>
        <taxon>Clostridium</taxon>
    </lineage>
</organism>
<dbReference type="EMBL" id="JAHLQF010000003">
    <property type="protein sequence ID" value="MBU5485286.1"/>
    <property type="molecule type" value="Genomic_DNA"/>
</dbReference>
<comment type="caution">
    <text evidence="2">The sequence shown here is derived from an EMBL/GenBank/DDBJ whole genome shotgun (WGS) entry which is preliminary data.</text>
</comment>
<dbReference type="Pfam" id="PF18919">
    <property type="entry name" value="DUF5670"/>
    <property type="match status" value="1"/>
</dbReference>
<evidence type="ECO:0000313" key="3">
    <source>
        <dbReference type="Proteomes" id="UP000726170"/>
    </source>
</evidence>
<evidence type="ECO:0000256" key="1">
    <source>
        <dbReference type="SAM" id="Phobius"/>
    </source>
</evidence>
<protein>
    <recommendedName>
        <fullName evidence="4">Lmo0937 family membrane protein</fullName>
    </recommendedName>
</protein>
<keyword evidence="1" id="KW-0472">Membrane</keyword>
<sequence>MIFLKWLGGFVVLFWLIGLIFRIGGNLINLLLLIAALIFIVDVLFGRKKEV</sequence>